<gene>
    <name evidence="2" type="ORF">K8N75_03365</name>
</gene>
<keyword evidence="3" id="KW-1185">Reference proteome</keyword>
<organism evidence="2 3">
    <name type="scientific">Methanobacterium spitsbergense</name>
    <dbReference type="NCBI Taxonomy" id="2874285"/>
    <lineage>
        <taxon>Archaea</taxon>
        <taxon>Methanobacteriati</taxon>
        <taxon>Methanobacteriota</taxon>
        <taxon>Methanomada group</taxon>
        <taxon>Methanobacteria</taxon>
        <taxon>Methanobacteriales</taxon>
        <taxon>Methanobacteriaceae</taxon>
        <taxon>Methanobacterium</taxon>
    </lineage>
</organism>
<protein>
    <submittedName>
        <fullName evidence="2">AAA family ATPase</fullName>
    </submittedName>
</protein>
<dbReference type="AlphaFoldDB" id="A0A8T5UMF0"/>
<name>A0A8T5UMF0_9EURY</name>
<evidence type="ECO:0000313" key="3">
    <source>
        <dbReference type="Proteomes" id="UP000825933"/>
    </source>
</evidence>
<proteinExistence type="predicted"/>
<evidence type="ECO:0000256" key="1">
    <source>
        <dbReference type="SAM" id="MobiDB-lite"/>
    </source>
</evidence>
<accession>A0A8T5UMF0</accession>
<dbReference type="EMBL" id="JAIOUQ010000003">
    <property type="protein sequence ID" value="MBZ2165082.1"/>
    <property type="molecule type" value="Genomic_DNA"/>
</dbReference>
<sequence>MTARKKESALGRGLDALIRPEFNDVDEADNKLKKTELNKPNSKNIRKNKNKTSKSTKKDKKTTNTTTNHSEKKSSVDDTLVKNVILEVHKNPRISLWSAKSAAVLRLLKKTKPEFSISKEASALIEEAVKNKYPDLWEVFEEKEI</sequence>
<comment type="caution">
    <text evidence="2">The sequence shown here is derived from an EMBL/GenBank/DDBJ whole genome shotgun (WGS) entry which is preliminary data.</text>
</comment>
<feature type="compositionally biased region" description="Basic and acidic residues" evidence="1">
    <location>
        <begin position="28"/>
        <end position="37"/>
    </location>
</feature>
<dbReference type="RefSeq" id="WP_223790709.1">
    <property type="nucleotide sequence ID" value="NZ_JAIOUQ010000003.1"/>
</dbReference>
<feature type="compositionally biased region" description="Basic residues" evidence="1">
    <location>
        <begin position="44"/>
        <end position="60"/>
    </location>
</feature>
<evidence type="ECO:0000313" key="2">
    <source>
        <dbReference type="EMBL" id="MBZ2165082.1"/>
    </source>
</evidence>
<feature type="region of interest" description="Disordered" evidence="1">
    <location>
        <begin position="25"/>
        <end position="76"/>
    </location>
</feature>
<dbReference type="Proteomes" id="UP000825933">
    <property type="component" value="Unassembled WGS sequence"/>
</dbReference>
<reference evidence="3" key="1">
    <citation type="journal article" date="2022" name="Microbiol. Resour. Announc.">
        <title>Draft Genome Sequence of a Methanogenic Archaeon from West Spitsbergen Permafrost.</title>
        <authorList>
            <person name="Trubitsyn V."/>
            <person name="Rivkina E."/>
            <person name="Shcherbakova V."/>
        </authorList>
    </citation>
    <scope>NUCLEOTIDE SEQUENCE [LARGE SCALE GENOMIC DNA]</scope>
    <source>
        <strain evidence="3">VT</strain>
    </source>
</reference>